<dbReference type="PANTHER" id="PTHR18945">
    <property type="entry name" value="NEUROTRANSMITTER GATED ION CHANNEL"/>
    <property type="match status" value="1"/>
</dbReference>
<dbReference type="Gene3D" id="1.20.58.390">
    <property type="entry name" value="Neurotransmitter-gated ion-channel transmembrane domain"/>
    <property type="match status" value="1"/>
</dbReference>
<protein>
    <recommendedName>
        <fullName evidence="6">Neurotransmitter-gated ion-channel ligand-binding domain-containing protein</fullName>
    </recommendedName>
</protein>
<accession>A0AAN8X5N0</accession>
<feature type="transmembrane region" description="Helical" evidence="5">
    <location>
        <begin position="188"/>
        <end position="210"/>
    </location>
</feature>
<evidence type="ECO:0000256" key="4">
    <source>
        <dbReference type="ARBA" id="ARBA00023136"/>
    </source>
</evidence>
<feature type="transmembrane region" description="Helical" evidence="5">
    <location>
        <begin position="155"/>
        <end position="176"/>
    </location>
</feature>
<gene>
    <name evidence="7" type="ORF">SK128_017636</name>
</gene>
<dbReference type="FunFam" id="2.70.170.10:FF:000028">
    <property type="entry name" value="AcetylCholine Receptor"/>
    <property type="match status" value="1"/>
</dbReference>
<feature type="transmembrane region" description="Helical" evidence="5">
    <location>
        <begin position="306"/>
        <end position="335"/>
    </location>
</feature>
<dbReference type="GO" id="GO:0016020">
    <property type="term" value="C:membrane"/>
    <property type="evidence" value="ECO:0007669"/>
    <property type="project" value="UniProtKB-SubCell"/>
</dbReference>
<proteinExistence type="predicted"/>
<keyword evidence="2 5" id="KW-0812">Transmembrane</keyword>
<dbReference type="InterPro" id="IPR006201">
    <property type="entry name" value="Neur_channel"/>
</dbReference>
<comment type="subcellular location">
    <subcellularLocation>
        <location evidence="1">Membrane</location>
        <topology evidence="1">Multi-pass membrane protein</topology>
    </subcellularLocation>
</comment>
<feature type="non-terminal residue" evidence="7">
    <location>
        <position position="1"/>
    </location>
</feature>
<dbReference type="AlphaFoldDB" id="A0AAN8X5N0"/>
<evidence type="ECO:0000313" key="8">
    <source>
        <dbReference type="Proteomes" id="UP001381693"/>
    </source>
</evidence>
<feature type="domain" description="Neurotransmitter-gated ion-channel ligand-binding" evidence="6">
    <location>
        <begin position="2"/>
        <end position="154"/>
    </location>
</feature>
<dbReference type="InterPro" id="IPR036734">
    <property type="entry name" value="Neur_chan_lig-bd_sf"/>
</dbReference>
<evidence type="ECO:0000313" key="7">
    <source>
        <dbReference type="EMBL" id="KAK7078361.1"/>
    </source>
</evidence>
<keyword evidence="8" id="KW-1185">Reference proteome</keyword>
<dbReference type="GO" id="GO:0005230">
    <property type="term" value="F:extracellular ligand-gated monoatomic ion channel activity"/>
    <property type="evidence" value="ECO:0007669"/>
    <property type="project" value="InterPro"/>
</dbReference>
<reference evidence="7 8" key="1">
    <citation type="submission" date="2023-11" db="EMBL/GenBank/DDBJ databases">
        <title>Halocaridina rubra genome assembly.</title>
        <authorList>
            <person name="Smith C."/>
        </authorList>
    </citation>
    <scope>NUCLEOTIDE SEQUENCE [LARGE SCALE GENOMIC DNA]</scope>
    <source>
        <strain evidence="7">EP-1</strain>
        <tissue evidence="7">Whole</tissue>
    </source>
</reference>
<dbReference type="InterPro" id="IPR006202">
    <property type="entry name" value="Neur_chan_lig-bd"/>
</dbReference>
<dbReference type="Proteomes" id="UP001381693">
    <property type="component" value="Unassembled WGS sequence"/>
</dbReference>
<dbReference type="Pfam" id="PF02931">
    <property type="entry name" value="Neur_chan_LBD"/>
    <property type="match status" value="1"/>
</dbReference>
<dbReference type="SUPFAM" id="SSF63712">
    <property type="entry name" value="Nicotinic receptor ligand binding domain-like"/>
    <property type="match status" value="1"/>
</dbReference>
<dbReference type="Gene3D" id="2.70.170.10">
    <property type="entry name" value="Neurotransmitter-gated ion-channel ligand-binding domain"/>
    <property type="match status" value="1"/>
</dbReference>
<dbReference type="SUPFAM" id="SSF90112">
    <property type="entry name" value="Neurotransmitter-gated ion-channel transmembrane pore"/>
    <property type="match status" value="1"/>
</dbReference>
<dbReference type="GO" id="GO:0004888">
    <property type="term" value="F:transmembrane signaling receptor activity"/>
    <property type="evidence" value="ECO:0007669"/>
    <property type="project" value="InterPro"/>
</dbReference>
<sequence>VWQDERLQWDYKNYGNLKVLHLADHEVWQPDILLYNNADTSNIDHYGNTQVIAGDDGRVVWVPPGEFRVECPLDLTHWPYDTQKCHLWFGSWTFHGWQVNLDLLRNTSDISRGWFGKFSSEWQFLSGKIRREVKKYQCCPEPYMMIHAFIVMQRVSGTFTATVVIPACVIAVLTLTQFILPVREKKRLVVGCCCALMTILELLYLATVIPRLSTSTPMIVTFYGQTLAVVVASLLVTAVVIRLSDSEYPAASTPPPDLLKGLAAGPLASILFLQHYTEKVGRSGGGDEDGEVLDTSKNSLNYGPEWLLLAAVFDRIAALIFFTAFVITLICYVAPV</sequence>
<keyword evidence="3 5" id="KW-1133">Transmembrane helix</keyword>
<dbReference type="EMBL" id="JAXCGZ010007873">
    <property type="protein sequence ID" value="KAK7078361.1"/>
    <property type="molecule type" value="Genomic_DNA"/>
</dbReference>
<dbReference type="CDD" id="cd18997">
    <property type="entry name" value="LGIC_ECD_nAChR"/>
    <property type="match status" value="1"/>
</dbReference>
<evidence type="ECO:0000256" key="2">
    <source>
        <dbReference type="ARBA" id="ARBA00022692"/>
    </source>
</evidence>
<evidence type="ECO:0000256" key="3">
    <source>
        <dbReference type="ARBA" id="ARBA00022989"/>
    </source>
</evidence>
<evidence type="ECO:0000259" key="6">
    <source>
        <dbReference type="Pfam" id="PF02931"/>
    </source>
</evidence>
<keyword evidence="4 5" id="KW-0472">Membrane</keyword>
<evidence type="ECO:0000256" key="5">
    <source>
        <dbReference type="SAM" id="Phobius"/>
    </source>
</evidence>
<dbReference type="InterPro" id="IPR036719">
    <property type="entry name" value="Neuro-gated_channel_TM_sf"/>
</dbReference>
<comment type="caution">
    <text evidence="7">The sequence shown here is derived from an EMBL/GenBank/DDBJ whole genome shotgun (WGS) entry which is preliminary data.</text>
</comment>
<evidence type="ECO:0000256" key="1">
    <source>
        <dbReference type="ARBA" id="ARBA00004141"/>
    </source>
</evidence>
<name>A0AAN8X5N0_HALRR</name>
<dbReference type="InterPro" id="IPR038050">
    <property type="entry name" value="Neuro_actylchol_rec"/>
</dbReference>
<organism evidence="7 8">
    <name type="scientific">Halocaridina rubra</name>
    <name type="common">Hawaiian red shrimp</name>
    <dbReference type="NCBI Taxonomy" id="373956"/>
    <lineage>
        <taxon>Eukaryota</taxon>
        <taxon>Metazoa</taxon>
        <taxon>Ecdysozoa</taxon>
        <taxon>Arthropoda</taxon>
        <taxon>Crustacea</taxon>
        <taxon>Multicrustacea</taxon>
        <taxon>Malacostraca</taxon>
        <taxon>Eumalacostraca</taxon>
        <taxon>Eucarida</taxon>
        <taxon>Decapoda</taxon>
        <taxon>Pleocyemata</taxon>
        <taxon>Caridea</taxon>
        <taxon>Atyoidea</taxon>
        <taxon>Atyidae</taxon>
        <taxon>Halocaridina</taxon>
    </lineage>
</organism>
<feature type="transmembrane region" description="Helical" evidence="5">
    <location>
        <begin position="222"/>
        <end position="241"/>
    </location>
</feature>